<keyword evidence="1" id="KW-0812">Transmembrane</keyword>
<dbReference type="EMBL" id="CP054020">
    <property type="protein sequence ID" value="QKI89308.1"/>
    <property type="molecule type" value="Genomic_DNA"/>
</dbReference>
<organism evidence="2 3">
    <name type="scientific">Thiomicrorhabdus xiamenensis</name>
    <dbReference type="NCBI Taxonomy" id="2739063"/>
    <lineage>
        <taxon>Bacteria</taxon>
        <taxon>Pseudomonadati</taxon>
        <taxon>Pseudomonadota</taxon>
        <taxon>Gammaproteobacteria</taxon>
        <taxon>Thiotrichales</taxon>
        <taxon>Piscirickettsiaceae</taxon>
        <taxon>Thiomicrorhabdus</taxon>
    </lineage>
</organism>
<dbReference type="AlphaFoldDB" id="A0A7D4TG20"/>
<protein>
    <submittedName>
        <fullName evidence="2">DUF4386 domain-containing protein</fullName>
    </submittedName>
</protein>
<dbReference type="RefSeq" id="WP_173285206.1">
    <property type="nucleotide sequence ID" value="NZ_CP054020.1"/>
</dbReference>
<feature type="transmembrane region" description="Helical" evidence="1">
    <location>
        <begin position="197"/>
        <end position="218"/>
    </location>
</feature>
<keyword evidence="3" id="KW-1185">Reference proteome</keyword>
<gene>
    <name evidence="2" type="ORF">HQN79_06875</name>
</gene>
<reference evidence="2 3" key="1">
    <citation type="submission" date="2020-05" db="EMBL/GenBank/DDBJ databases">
        <title>Thiomicrorhabdus sediminis sp.nov. and Thiomicrorhabdus xiamenensis sp.nov., novel sulfur-oxidizing bacteria isolated from coastal sediment.</title>
        <authorList>
            <person name="Liu X."/>
        </authorList>
    </citation>
    <scope>NUCLEOTIDE SEQUENCE [LARGE SCALE GENOMIC DNA]</scope>
    <source>
        <strain evidence="2 3">G2</strain>
    </source>
</reference>
<feature type="transmembrane region" description="Helical" evidence="1">
    <location>
        <begin position="172"/>
        <end position="191"/>
    </location>
</feature>
<sequence length="225" mass="24977">MMPHAFHARLAGLLYLLIIFFGISSELMVRSALIVNGEAALTAENILEQQGLFRYGFFADSLMLFSDVALAVLLYILLKPVDALVSLMAMVFRLMQASILGLNLLFYFAVLMVLQTPGLNAFNNSEIQAIALFFSELHGYGYDLGLLFFAFSNFLLGYLLIKSDDFPSFLGYALLAAAVVYLLGSFSRFLFPEVHAVLLPLYLIPLIAELVFALWLLIKGPVVRA</sequence>
<proteinExistence type="predicted"/>
<evidence type="ECO:0000313" key="2">
    <source>
        <dbReference type="EMBL" id="QKI89308.1"/>
    </source>
</evidence>
<dbReference type="KEGG" id="txa:HQN79_06875"/>
<keyword evidence="1" id="KW-1133">Transmembrane helix</keyword>
<evidence type="ECO:0000256" key="1">
    <source>
        <dbReference type="SAM" id="Phobius"/>
    </source>
</evidence>
<evidence type="ECO:0000313" key="3">
    <source>
        <dbReference type="Proteomes" id="UP000504724"/>
    </source>
</evidence>
<dbReference type="InterPro" id="IPR025495">
    <property type="entry name" value="DUF4386"/>
</dbReference>
<feature type="transmembrane region" description="Helical" evidence="1">
    <location>
        <begin position="55"/>
        <end position="78"/>
    </location>
</feature>
<keyword evidence="1" id="KW-0472">Membrane</keyword>
<dbReference type="Pfam" id="PF14329">
    <property type="entry name" value="DUF4386"/>
    <property type="match status" value="1"/>
</dbReference>
<feature type="transmembrane region" description="Helical" evidence="1">
    <location>
        <begin position="90"/>
        <end position="114"/>
    </location>
</feature>
<dbReference type="Proteomes" id="UP000504724">
    <property type="component" value="Chromosome"/>
</dbReference>
<feature type="transmembrane region" description="Helical" evidence="1">
    <location>
        <begin position="140"/>
        <end position="160"/>
    </location>
</feature>
<name>A0A7D4TG20_9GAMM</name>
<accession>A0A7D4TG20</accession>